<organism evidence="2 3">
    <name type="scientific">Parasphingopyxis lamellibrachiae</name>
    <dbReference type="NCBI Taxonomy" id="680125"/>
    <lineage>
        <taxon>Bacteria</taxon>
        <taxon>Pseudomonadati</taxon>
        <taxon>Pseudomonadota</taxon>
        <taxon>Alphaproteobacteria</taxon>
        <taxon>Sphingomonadales</taxon>
        <taxon>Sphingomonadaceae</taxon>
        <taxon>Parasphingopyxis</taxon>
    </lineage>
</organism>
<dbReference type="OrthoDB" id="7392124at2"/>
<feature type="region of interest" description="Disordered" evidence="1">
    <location>
        <begin position="78"/>
        <end position="100"/>
    </location>
</feature>
<accession>A0A3D9FE34</accession>
<dbReference type="AlphaFoldDB" id="A0A3D9FE34"/>
<dbReference type="Proteomes" id="UP000256310">
    <property type="component" value="Unassembled WGS sequence"/>
</dbReference>
<protein>
    <submittedName>
        <fullName evidence="2">BMFP domain-containing protein YqiC</fullName>
    </submittedName>
</protein>
<dbReference type="InterPro" id="IPR007475">
    <property type="entry name" value="UbiK"/>
</dbReference>
<keyword evidence="3" id="KW-1185">Reference proteome</keyword>
<dbReference type="EMBL" id="QRDP01000004">
    <property type="protein sequence ID" value="RED16095.1"/>
    <property type="molecule type" value="Genomic_DNA"/>
</dbReference>
<name>A0A3D9FE34_9SPHN</name>
<sequence>MQTQNKLIDDFVKMVNSAAGTLAGVGREAESSLRDKAKDFVGGMDFVSREEFEAVKEMAAAARDDADALKARLDALEAGKSTSKSKASASKTTKKSSDSN</sequence>
<dbReference type="Pfam" id="PF04380">
    <property type="entry name" value="BMFP"/>
    <property type="match status" value="1"/>
</dbReference>
<reference evidence="2 3" key="1">
    <citation type="submission" date="2018-07" db="EMBL/GenBank/DDBJ databases">
        <title>Genomic Encyclopedia of Type Strains, Phase IV (KMG-IV): sequencing the most valuable type-strain genomes for metagenomic binning, comparative biology and taxonomic classification.</title>
        <authorList>
            <person name="Goeker M."/>
        </authorList>
    </citation>
    <scope>NUCLEOTIDE SEQUENCE [LARGE SCALE GENOMIC DNA]</scope>
    <source>
        <strain evidence="2 3">DSM 26725</strain>
    </source>
</reference>
<feature type="compositionally biased region" description="Low complexity" evidence="1">
    <location>
        <begin position="78"/>
        <end position="91"/>
    </location>
</feature>
<evidence type="ECO:0000313" key="2">
    <source>
        <dbReference type="EMBL" id="RED16095.1"/>
    </source>
</evidence>
<dbReference type="RefSeq" id="WP_116235540.1">
    <property type="nucleotide sequence ID" value="NZ_QRDP01000004.1"/>
</dbReference>
<proteinExistence type="predicted"/>
<evidence type="ECO:0000256" key="1">
    <source>
        <dbReference type="SAM" id="MobiDB-lite"/>
    </source>
</evidence>
<evidence type="ECO:0000313" key="3">
    <source>
        <dbReference type="Proteomes" id="UP000256310"/>
    </source>
</evidence>
<comment type="caution">
    <text evidence="2">The sequence shown here is derived from an EMBL/GenBank/DDBJ whole genome shotgun (WGS) entry which is preliminary data.</text>
</comment>
<gene>
    <name evidence="2" type="ORF">DFR46_1108</name>
</gene>